<dbReference type="EMBL" id="OA885663">
    <property type="protein sequence ID" value="CAD7282228.1"/>
    <property type="molecule type" value="Genomic_DNA"/>
</dbReference>
<accession>A0A7R9BY39</accession>
<feature type="compositionally biased region" description="Acidic residues" evidence="7">
    <location>
        <begin position="59"/>
        <end position="89"/>
    </location>
</feature>
<evidence type="ECO:0000256" key="7">
    <source>
        <dbReference type="SAM" id="MobiDB-lite"/>
    </source>
</evidence>
<evidence type="ECO:0000256" key="6">
    <source>
        <dbReference type="SAM" id="Coils"/>
    </source>
</evidence>
<dbReference type="GO" id="GO:0010468">
    <property type="term" value="P:regulation of gene expression"/>
    <property type="evidence" value="ECO:0007669"/>
    <property type="project" value="UniProtKB-ARBA"/>
</dbReference>
<gene>
    <name evidence="8" type="ORF">NMOB1V02_LOCUS9857</name>
</gene>
<feature type="compositionally biased region" description="Acidic residues" evidence="7">
    <location>
        <begin position="7"/>
        <end position="32"/>
    </location>
</feature>
<dbReference type="InterPro" id="IPR013907">
    <property type="entry name" value="Sds3"/>
</dbReference>
<keyword evidence="5" id="KW-0539">Nucleus</keyword>
<dbReference type="Proteomes" id="UP000678499">
    <property type="component" value="Unassembled WGS sequence"/>
</dbReference>
<keyword evidence="9" id="KW-1185">Reference proteome</keyword>
<dbReference type="OrthoDB" id="70376at2759"/>
<evidence type="ECO:0000313" key="8">
    <source>
        <dbReference type="EMBL" id="CAD7282228.1"/>
    </source>
</evidence>
<evidence type="ECO:0000256" key="4">
    <source>
        <dbReference type="ARBA" id="ARBA00023163"/>
    </source>
</evidence>
<evidence type="ECO:0000256" key="5">
    <source>
        <dbReference type="ARBA" id="ARBA00023242"/>
    </source>
</evidence>
<evidence type="ECO:0008006" key="10">
    <source>
        <dbReference type="Google" id="ProtNLM"/>
    </source>
</evidence>
<keyword evidence="6" id="KW-0175">Coiled coil</keyword>
<reference evidence="8" key="1">
    <citation type="submission" date="2020-11" db="EMBL/GenBank/DDBJ databases">
        <authorList>
            <person name="Tran Van P."/>
        </authorList>
    </citation>
    <scope>NUCLEOTIDE SEQUENCE</scope>
</reference>
<feature type="region of interest" description="Disordered" evidence="7">
    <location>
        <begin position="209"/>
        <end position="230"/>
    </location>
</feature>
<protein>
    <recommendedName>
        <fullName evidence="10">Sin3 histone deacetylase corepressor complex component SDS3</fullName>
    </recommendedName>
</protein>
<organism evidence="8">
    <name type="scientific">Notodromas monacha</name>
    <dbReference type="NCBI Taxonomy" id="399045"/>
    <lineage>
        <taxon>Eukaryota</taxon>
        <taxon>Metazoa</taxon>
        <taxon>Ecdysozoa</taxon>
        <taxon>Arthropoda</taxon>
        <taxon>Crustacea</taxon>
        <taxon>Oligostraca</taxon>
        <taxon>Ostracoda</taxon>
        <taxon>Podocopa</taxon>
        <taxon>Podocopida</taxon>
        <taxon>Cypridocopina</taxon>
        <taxon>Cypridoidea</taxon>
        <taxon>Cyprididae</taxon>
        <taxon>Notodromas</taxon>
    </lineage>
</organism>
<dbReference type="PANTHER" id="PTHR21964">
    <property type="entry name" value="BREAST CANCER METASTASIS-SUPPRESSOR 1"/>
    <property type="match status" value="1"/>
</dbReference>
<keyword evidence="4" id="KW-0804">Transcription</keyword>
<evidence type="ECO:0000256" key="2">
    <source>
        <dbReference type="ARBA" id="ARBA00022491"/>
    </source>
</evidence>
<evidence type="ECO:0000256" key="3">
    <source>
        <dbReference type="ARBA" id="ARBA00023015"/>
    </source>
</evidence>
<proteinExistence type="predicted"/>
<dbReference type="GO" id="GO:0005654">
    <property type="term" value="C:nucleoplasm"/>
    <property type="evidence" value="ECO:0007669"/>
    <property type="project" value="UniProtKB-ARBA"/>
</dbReference>
<comment type="subcellular location">
    <subcellularLocation>
        <location evidence="1">Nucleus</location>
    </subcellularLocation>
</comment>
<dbReference type="AlphaFoldDB" id="A0A7R9BY39"/>
<sequence length="366" mass="42585">MSRRDSDEEATSYDESDGAEASDDELLFDDDEDRRRYEAESYDVEDEDMFAEPETIPLDYEDEDVPEPFSEEPDDEDAEALPSDDEELQEASSYSLYMLQRRIILEEMKTIDNETHPEYISGAKEIDDWLKEELQDVERIIKGIEERNTAEYESDVKINAQELEARRVQVQDQLIRELEDKRKHTEQERNAMDLHNDSFEFKPMVTRKLRRRAHDPAAPQSKKGGSRGPTSLKILVEEEIALTDLFEMDPELVQPYLPLLGQSTRRSNREREAHFTYTYDSPSPVSLADMSPEVRVEDGKLYFDKKWYNRNQPIFLEGRDYGRIAGTLSSVQADSIWIKKVTGGARIQVFLGQLFCGRCSIRRRPQ</sequence>
<name>A0A7R9BY39_9CRUS</name>
<evidence type="ECO:0000313" key="9">
    <source>
        <dbReference type="Proteomes" id="UP000678499"/>
    </source>
</evidence>
<dbReference type="Pfam" id="PF08598">
    <property type="entry name" value="Sds3"/>
    <property type="match status" value="1"/>
</dbReference>
<keyword evidence="3" id="KW-0805">Transcription regulation</keyword>
<feature type="coiled-coil region" evidence="6">
    <location>
        <begin position="160"/>
        <end position="195"/>
    </location>
</feature>
<dbReference type="EMBL" id="CAJPEX010003626">
    <property type="protein sequence ID" value="CAG0922380.1"/>
    <property type="molecule type" value="Genomic_DNA"/>
</dbReference>
<keyword evidence="2" id="KW-0678">Repressor</keyword>
<feature type="region of interest" description="Disordered" evidence="7">
    <location>
        <begin position="1"/>
        <end position="92"/>
    </location>
</feature>
<feature type="compositionally biased region" description="Acidic residues" evidence="7">
    <location>
        <begin position="40"/>
        <end position="51"/>
    </location>
</feature>
<evidence type="ECO:0000256" key="1">
    <source>
        <dbReference type="ARBA" id="ARBA00004123"/>
    </source>
</evidence>